<dbReference type="EMBL" id="CDMZ01002388">
    <property type="protein sequence ID" value="CEM42146.1"/>
    <property type="molecule type" value="Genomic_DNA"/>
</dbReference>
<organism evidence="2">
    <name type="scientific">Chromera velia CCMP2878</name>
    <dbReference type="NCBI Taxonomy" id="1169474"/>
    <lineage>
        <taxon>Eukaryota</taxon>
        <taxon>Sar</taxon>
        <taxon>Alveolata</taxon>
        <taxon>Colpodellida</taxon>
        <taxon>Chromeraceae</taxon>
        <taxon>Chromera</taxon>
    </lineage>
</organism>
<reference evidence="2" key="1">
    <citation type="submission" date="2014-11" db="EMBL/GenBank/DDBJ databases">
        <authorList>
            <person name="Otto D Thomas"/>
            <person name="Naeem Raeece"/>
        </authorList>
    </citation>
    <scope>NUCLEOTIDE SEQUENCE</scope>
</reference>
<feature type="region of interest" description="Disordered" evidence="1">
    <location>
        <begin position="141"/>
        <end position="212"/>
    </location>
</feature>
<feature type="compositionally biased region" description="Basic and acidic residues" evidence="1">
    <location>
        <begin position="197"/>
        <end position="212"/>
    </location>
</feature>
<dbReference type="VEuPathDB" id="CryptoDB:Cvel_26531"/>
<feature type="compositionally biased region" description="Acidic residues" evidence="1">
    <location>
        <begin position="180"/>
        <end position="196"/>
    </location>
</feature>
<proteinExistence type="predicted"/>
<evidence type="ECO:0000313" key="2">
    <source>
        <dbReference type="EMBL" id="CEM42146.1"/>
    </source>
</evidence>
<dbReference type="AlphaFoldDB" id="A0A0G4HDL1"/>
<feature type="compositionally biased region" description="Basic and acidic residues" evidence="1">
    <location>
        <begin position="46"/>
        <end position="63"/>
    </location>
</feature>
<accession>A0A0G4HDL1</accession>
<name>A0A0G4HDL1_9ALVE</name>
<sequence length="212" mass="23992">MALHEGNVRSPLLPESSLPSFIQLQFSESQTDQEKREGDLAQSRPLLKEIDRLQDRARHKDQESSYLLHRARALTKQVQELDMAIKYVSAKQIPPLSRGPLPAYDRGSVPSPDPMIVFESRLGKAAEEAVDEALQRAAALRRERQANEEKAIREESPPRGVVVERYSIEAGSSPASPLWEDSEEEEEEDAVDEEQEVQEKKEEDKMVDSRSS</sequence>
<evidence type="ECO:0000256" key="1">
    <source>
        <dbReference type="SAM" id="MobiDB-lite"/>
    </source>
</evidence>
<feature type="region of interest" description="Disordered" evidence="1">
    <location>
        <begin position="27"/>
        <end position="64"/>
    </location>
</feature>
<protein>
    <submittedName>
        <fullName evidence="2">Uncharacterized protein</fullName>
    </submittedName>
</protein>
<feature type="compositionally biased region" description="Basic and acidic residues" evidence="1">
    <location>
        <begin position="141"/>
        <end position="157"/>
    </location>
</feature>
<gene>
    <name evidence="2" type="ORF">Cvel_26531</name>
</gene>